<organism evidence="1 2">
    <name type="scientific">Jimgerdemannia flammicorona</name>
    <dbReference type="NCBI Taxonomy" id="994334"/>
    <lineage>
        <taxon>Eukaryota</taxon>
        <taxon>Fungi</taxon>
        <taxon>Fungi incertae sedis</taxon>
        <taxon>Mucoromycota</taxon>
        <taxon>Mucoromycotina</taxon>
        <taxon>Endogonomycetes</taxon>
        <taxon>Endogonales</taxon>
        <taxon>Endogonaceae</taxon>
        <taxon>Jimgerdemannia</taxon>
    </lineage>
</organism>
<protein>
    <submittedName>
        <fullName evidence="1">Uncharacterized protein</fullName>
    </submittedName>
</protein>
<gene>
    <name evidence="1" type="ORF">BC936DRAFT_149781</name>
</gene>
<proteinExistence type="predicted"/>
<dbReference type="Pfam" id="PF24841">
    <property type="entry name" value="DUF7719"/>
    <property type="match status" value="1"/>
</dbReference>
<name>A0A433D059_9FUNG</name>
<dbReference type="InterPro" id="IPR056136">
    <property type="entry name" value="DUF7719"/>
</dbReference>
<dbReference type="PANTHER" id="PTHR37846:SF1">
    <property type="entry name" value="DEACETYLASE-LIKE PROTEIN"/>
    <property type="match status" value="1"/>
</dbReference>
<reference evidence="1 2" key="1">
    <citation type="journal article" date="2018" name="New Phytol.">
        <title>Phylogenomics of Endogonaceae and evolution of mycorrhizas within Mucoromycota.</title>
        <authorList>
            <person name="Chang Y."/>
            <person name="Desiro A."/>
            <person name="Na H."/>
            <person name="Sandor L."/>
            <person name="Lipzen A."/>
            <person name="Clum A."/>
            <person name="Barry K."/>
            <person name="Grigoriev I.V."/>
            <person name="Martin F.M."/>
            <person name="Stajich J.E."/>
            <person name="Smith M.E."/>
            <person name="Bonito G."/>
            <person name="Spatafora J.W."/>
        </authorList>
    </citation>
    <scope>NUCLEOTIDE SEQUENCE [LARGE SCALE GENOMIC DNA]</scope>
    <source>
        <strain evidence="1 2">GMNB39</strain>
    </source>
</reference>
<dbReference type="Proteomes" id="UP000268093">
    <property type="component" value="Unassembled WGS sequence"/>
</dbReference>
<dbReference type="EMBL" id="RBNI01009342">
    <property type="protein sequence ID" value="RUP44217.1"/>
    <property type="molecule type" value="Genomic_DNA"/>
</dbReference>
<dbReference type="OrthoDB" id="5597489at2759"/>
<evidence type="ECO:0000313" key="2">
    <source>
        <dbReference type="Proteomes" id="UP000268093"/>
    </source>
</evidence>
<comment type="caution">
    <text evidence="1">The sequence shown here is derived from an EMBL/GenBank/DDBJ whole genome shotgun (WGS) entry which is preliminary data.</text>
</comment>
<keyword evidence="2" id="KW-1185">Reference proteome</keyword>
<dbReference type="PANTHER" id="PTHR37846">
    <property type="entry name" value="YALI0B21296P"/>
    <property type="match status" value="1"/>
</dbReference>
<accession>A0A433D059</accession>
<sequence>MSSSATHPKGKTLIERIPSKTKKDVDDIPDAEKWRIVEESGLLKKVKTKRKKAKKEESEPEIWEYVFQALFISVPFSFLFSMFDVVVRVQYRESWTVPGLAWKTLQAFPVLFVIIYLTNRHKPTKFLQLLMVLASTGCGCFLLYTSTKSSSLGQMQRTPGLATIWIYLIVQLDLVPALISLSIALLYYYYGLSEGGSEPIKRY</sequence>
<evidence type="ECO:0000313" key="1">
    <source>
        <dbReference type="EMBL" id="RUP44217.1"/>
    </source>
</evidence>